<dbReference type="SUPFAM" id="SSF52418">
    <property type="entry name" value="Nucleoside phosphorylase/phosphoribosyltransferase catalytic domain"/>
    <property type="match status" value="1"/>
</dbReference>
<keyword evidence="5 8" id="KW-0808">Transferase</keyword>
<dbReference type="Proteomes" id="UP000033116">
    <property type="component" value="Chromosome"/>
</dbReference>
<dbReference type="GO" id="GO:0005829">
    <property type="term" value="C:cytosol"/>
    <property type="evidence" value="ECO:0007669"/>
    <property type="project" value="TreeGrafter"/>
</dbReference>
<comment type="caution">
    <text evidence="8">Lacks conserved residue(s) required for the propagation of feature annotation.</text>
</comment>
<keyword evidence="8" id="KW-0479">Metal-binding</keyword>
<dbReference type="Pfam" id="PF02885">
    <property type="entry name" value="Glycos_trans_3N"/>
    <property type="match status" value="1"/>
</dbReference>
<keyword evidence="6 8" id="KW-0822">Tryptophan biosynthesis</keyword>
<dbReference type="UniPathway" id="UPA00035">
    <property type="reaction ID" value="UER00041"/>
</dbReference>
<evidence type="ECO:0000313" key="11">
    <source>
        <dbReference type="EMBL" id="AKB61784.1"/>
    </source>
</evidence>
<dbReference type="EMBL" id="CP009511">
    <property type="protein sequence ID" value="AKB61784.1"/>
    <property type="molecule type" value="Genomic_DNA"/>
</dbReference>
<dbReference type="PANTHER" id="PTHR43285">
    <property type="entry name" value="ANTHRANILATE PHOSPHORIBOSYLTRANSFERASE"/>
    <property type="match status" value="1"/>
</dbReference>
<comment type="function">
    <text evidence="8">Catalyzes the transfer of the phosphoribosyl group of 5-phosphorylribose-1-pyrophosphate (PRPP) to anthranilate to yield N-(5'-phosphoribosyl)-anthranilate (PRA).</text>
</comment>
<dbReference type="PANTHER" id="PTHR43285:SF2">
    <property type="entry name" value="ANTHRANILATE PHOSPHORIBOSYLTRANSFERASE"/>
    <property type="match status" value="1"/>
</dbReference>
<dbReference type="Gene3D" id="3.40.1030.10">
    <property type="entry name" value="Nucleoside phosphorylase/phosphoribosyltransferase catalytic domain"/>
    <property type="match status" value="1"/>
</dbReference>
<keyword evidence="3 8" id="KW-0028">Amino-acid biosynthesis</keyword>
<comment type="pathway">
    <text evidence="1 8">Amino-acid biosynthesis; L-tryptophan biosynthesis; L-tryptophan from chorismate: step 2/5.</text>
</comment>
<feature type="binding site" evidence="8">
    <location>
        <position position="234"/>
    </location>
    <ligand>
        <name>Mg(2+)</name>
        <dbReference type="ChEBI" id="CHEBI:18420"/>
        <label>2</label>
    </ligand>
</feature>
<evidence type="ECO:0000259" key="10">
    <source>
        <dbReference type="Pfam" id="PF02885"/>
    </source>
</evidence>
<evidence type="ECO:0000256" key="8">
    <source>
        <dbReference type="HAMAP-Rule" id="MF_00211"/>
    </source>
</evidence>
<feature type="binding site" evidence="8">
    <location>
        <begin position="92"/>
        <end position="93"/>
    </location>
    <ligand>
        <name>5-phospho-alpha-D-ribose 1-diphosphate</name>
        <dbReference type="ChEBI" id="CHEBI:58017"/>
    </ligand>
</feature>
<accession>A0A0E3R902</accession>
<dbReference type="SUPFAM" id="SSF47648">
    <property type="entry name" value="Nucleoside phosphorylase/phosphoribosyltransferase N-terminal domain"/>
    <property type="match status" value="1"/>
</dbReference>
<dbReference type="GO" id="GO:0000287">
    <property type="term" value="F:magnesium ion binding"/>
    <property type="evidence" value="ECO:0007669"/>
    <property type="project" value="UniProtKB-UniRule"/>
</dbReference>
<feature type="binding site" evidence="8">
    <location>
        <position position="129"/>
    </location>
    <ligand>
        <name>5-phospho-alpha-D-ribose 1-diphosphate</name>
        <dbReference type="ChEBI" id="CHEBI:58017"/>
    </ligand>
</feature>
<dbReference type="InterPro" id="IPR036320">
    <property type="entry name" value="Glycosyl_Trfase_fam3_N_dom_sf"/>
</dbReference>
<dbReference type="Pfam" id="PF00591">
    <property type="entry name" value="Glycos_transf_3"/>
    <property type="match status" value="1"/>
</dbReference>
<feature type="binding site" evidence="8">
    <location>
        <position position="101"/>
    </location>
    <ligand>
        <name>Mg(2+)</name>
        <dbReference type="ChEBI" id="CHEBI:18420"/>
        <label>1</label>
    </ligand>
</feature>
<evidence type="ECO:0000313" key="12">
    <source>
        <dbReference type="Proteomes" id="UP000033116"/>
    </source>
</evidence>
<dbReference type="HAMAP" id="MF_00211">
    <property type="entry name" value="TrpD"/>
    <property type="match status" value="1"/>
</dbReference>
<dbReference type="FunFam" id="3.40.1030.10:FF:000002">
    <property type="entry name" value="Anthranilate phosphoribosyltransferase"/>
    <property type="match status" value="1"/>
</dbReference>
<name>A0A0E3R902_METMZ</name>
<comment type="subunit">
    <text evidence="8">Homodimer.</text>
</comment>
<evidence type="ECO:0000256" key="5">
    <source>
        <dbReference type="ARBA" id="ARBA00022679"/>
    </source>
</evidence>
<evidence type="ECO:0000256" key="6">
    <source>
        <dbReference type="ARBA" id="ARBA00022822"/>
    </source>
</evidence>
<feature type="binding site" evidence="8">
    <location>
        <position position="89"/>
    </location>
    <ligand>
        <name>anthranilate</name>
        <dbReference type="ChEBI" id="CHEBI:16567"/>
        <label>1</label>
    </ligand>
</feature>
<evidence type="ECO:0000256" key="4">
    <source>
        <dbReference type="ARBA" id="ARBA00022676"/>
    </source>
</evidence>
<keyword evidence="7 8" id="KW-0057">Aromatic amino acid biosynthesis</keyword>
<dbReference type="PATRIC" id="fig|1434115.4.peg.2309"/>
<comment type="catalytic activity">
    <reaction evidence="8">
        <text>N-(5-phospho-beta-D-ribosyl)anthranilate + diphosphate = 5-phospho-alpha-D-ribose 1-diphosphate + anthranilate</text>
        <dbReference type="Rhea" id="RHEA:11768"/>
        <dbReference type="ChEBI" id="CHEBI:16567"/>
        <dbReference type="ChEBI" id="CHEBI:18277"/>
        <dbReference type="ChEBI" id="CHEBI:33019"/>
        <dbReference type="ChEBI" id="CHEBI:58017"/>
        <dbReference type="EC" id="2.4.2.18"/>
    </reaction>
</comment>
<feature type="binding site" evidence="8">
    <location>
        <begin position="99"/>
        <end position="102"/>
    </location>
    <ligand>
        <name>5-phospho-alpha-D-ribose 1-diphosphate</name>
        <dbReference type="ChEBI" id="CHEBI:58017"/>
    </ligand>
</feature>
<proteinExistence type="inferred from homology"/>
<evidence type="ECO:0000256" key="3">
    <source>
        <dbReference type="ARBA" id="ARBA00022605"/>
    </source>
</evidence>
<feature type="binding site" evidence="8">
    <location>
        <position position="120"/>
    </location>
    <ligand>
        <name>anthranilate</name>
        <dbReference type="ChEBI" id="CHEBI:16567"/>
        <label>1</label>
    </ligand>
</feature>
<evidence type="ECO:0000256" key="7">
    <source>
        <dbReference type="ARBA" id="ARBA00023141"/>
    </source>
</evidence>
<dbReference type="GO" id="GO:0004048">
    <property type="term" value="F:anthranilate phosphoribosyltransferase activity"/>
    <property type="evidence" value="ECO:0007669"/>
    <property type="project" value="UniProtKB-UniRule"/>
</dbReference>
<gene>
    <name evidence="8" type="primary">trpD</name>
    <name evidence="11" type="ORF">MSMAP_1799</name>
</gene>
<evidence type="ECO:0000259" key="9">
    <source>
        <dbReference type="Pfam" id="PF00591"/>
    </source>
</evidence>
<protein>
    <recommendedName>
        <fullName evidence="2 8">Anthranilate phosphoribosyltransferase</fullName>
        <ecNumber evidence="2 8">2.4.2.18</ecNumber>
    </recommendedName>
</protein>
<evidence type="ECO:0000256" key="1">
    <source>
        <dbReference type="ARBA" id="ARBA00004907"/>
    </source>
</evidence>
<dbReference type="Gene3D" id="1.20.970.10">
    <property type="entry name" value="Transferase, Pyrimidine Nucleoside Phosphorylase, Chain C"/>
    <property type="match status" value="1"/>
</dbReference>
<dbReference type="InterPro" id="IPR005940">
    <property type="entry name" value="Anthranilate_Pribosyl_Tfrase"/>
</dbReference>
<comment type="cofactor">
    <cofactor evidence="8">
        <name>Mg(2+)</name>
        <dbReference type="ChEBI" id="CHEBI:18420"/>
    </cofactor>
    <text evidence="8">Binds 2 magnesium ions per monomer.</text>
</comment>
<organism evidence="11 12">
    <name type="scientific">Methanosarcina mazei SarPi</name>
    <dbReference type="NCBI Taxonomy" id="1434115"/>
    <lineage>
        <taxon>Archaea</taxon>
        <taxon>Methanobacteriati</taxon>
        <taxon>Methanobacteriota</taxon>
        <taxon>Stenosarchaea group</taxon>
        <taxon>Methanomicrobia</taxon>
        <taxon>Methanosarcinales</taxon>
        <taxon>Methanosarcinaceae</taxon>
        <taxon>Methanosarcina</taxon>
    </lineage>
</organism>
<keyword evidence="4 8" id="KW-0328">Glycosyltransferase</keyword>
<feature type="binding site" evidence="8">
    <location>
        <position position="97"/>
    </location>
    <ligand>
        <name>5-phospho-alpha-D-ribose 1-diphosphate</name>
        <dbReference type="ChEBI" id="CHEBI:58017"/>
    </ligand>
</feature>
<dbReference type="AlphaFoldDB" id="A0A0E3R902"/>
<feature type="binding site" evidence="8">
    <location>
        <position position="89"/>
    </location>
    <ligand>
        <name>5-phospho-alpha-D-ribose 1-diphosphate</name>
        <dbReference type="ChEBI" id="CHEBI:58017"/>
    </ligand>
</feature>
<feature type="binding site" evidence="8">
    <location>
        <position position="233"/>
    </location>
    <ligand>
        <name>Mg(2+)</name>
        <dbReference type="ChEBI" id="CHEBI:18420"/>
        <label>2</label>
    </ligand>
</feature>
<evidence type="ECO:0000256" key="2">
    <source>
        <dbReference type="ARBA" id="ARBA00011948"/>
    </source>
</evidence>
<dbReference type="InterPro" id="IPR035902">
    <property type="entry name" value="Nuc_phospho_transferase"/>
</dbReference>
<feature type="binding site" evidence="8">
    <location>
        <position position="234"/>
    </location>
    <ligand>
        <name>Mg(2+)</name>
        <dbReference type="ChEBI" id="CHEBI:18420"/>
        <label>1</label>
    </ligand>
</feature>
<dbReference type="InterPro" id="IPR000312">
    <property type="entry name" value="Glycosyl_Trfase_fam3"/>
</dbReference>
<dbReference type="InterPro" id="IPR017459">
    <property type="entry name" value="Glycosyl_Trfase_fam3_N_dom"/>
</dbReference>
<dbReference type="GO" id="GO:0000162">
    <property type="term" value="P:L-tryptophan biosynthetic process"/>
    <property type="evidence" value="ECO:0007669"/>
    <property type="project" value="UniProtKB-UniRule"/>
</dbReference>
<feature type="domain" description="Glycosyl transferase family 3" evidence="9">
    <location>
        <begin position="83"/>
        <end position="330"/>
    </location>
</feature>
<keyword evidence="8" id="KW-0460">Magnesium</keyword>
<comment type="similarity">
    <text evidence="8">Belongs to the anthranilate phosphoribosyltransferase family.</text>
</comment>
<feature type="domain" description="Glycosyl transferase family 3 N-terminal" evidence="10">
    <location>
        <begin position="12"/>
        <end position="73"/>
    </location>
</feature>
<reference evidence="11 12" key="1">
    <citation type="submission" date="2014-07" db="EMBL/GenBank/DDBJ databases">
        <title>Methanogenic archaea and the global carbon cycle.</title>
        <authorList>
            <person name="Henriksen J.R."/>
            <person name="Luke J."/>
            <person name="Reinhart S."/>
            <person name="Benedict M.N."/>
            <person name="Youngblut N.D."/>
            <person name="Metcalf M.E."/>
            <person name="Whitaker R.J."/>
            <person name="Metcalf W.W."/>
        </authorList>
    </citation>
    <scope>NUCLEOTIDE SEQUENCE [LARGE SCALE GENOMIC DNA]</scope>
    <source>
        <strain evidence="11 12">SarPi</strain>
    </source>
</reference>
<dbReference type="NCBIfam" id="TIGR01245">
    <property type="entry name" value="trpD"/>
    <property type="match status" value="1"/>
</dbReference>
<dbReference type="HOGENOM" id="CLU_034315_2_1_2"/>
<feature type="binding site" evidence="8">
    <location>
        <begin position="117"/>
        <end position="125"/>
    </location>
    <ligand>
        <name>5-phospho-alpha-D-ribose 1-diphosphate</name>
        <dbReference type="ChEBI" id="CHEBI:58017"/>
    </ligand>
</feature>
<feature type="binding site" evidence="8">
    <location>
        <position position="175"/>
    </location>
    <ligand>
        <name>anthranilate</name>
        <dbReference type="ChEBI" id="CHEBI:16567"/>
        <label>2</label>
    </ligand>
</feature>
<sequence length="377" mass="40051">MDMGERKMQKIKEYIKKLEEGCDLSSEEAEAALEEVLSTAEDGEIETFLLALKAKGEKPQEIVGFVRGMKKAGNMIKPNTPFRIVDTCGTGGDGLNTINVSTAAAIVTAAAGVPVAKHGNRAATSMTGSSDVLEALGIKVDLSPEYVRKTIEKIGIGFMFAPVFHPAMKRVAGVRKKLGVRTVFNILGPLTNPAGAKGQVVGVFDKNLCEPIAYALAELGTEHALVVHGDGMDEITNTGETYVAELKNGKVSTYTLTPESLGMLRASPGDTKGGSPKENARDLLCIFKGQKGPKRDLIILNAAAALYVSGIVGSIRQAIPIAEDAIDSGKVMVKFNQFRTFTGEFYQIDKKQGFIPGKTALSPSRVSMLSPASGEQA</sequence>
<dbReference type="EC" id="2.4.2.18" evidence="2 8"/>